<dbReference type="Pfam" id="PF09317">
    <property type="entry name" value="ACDH_C"/>
    <property type="match status" value="1"/>
</dbReference>
<dbReference type="InterPro" id="IPR009075">
    <property type="entry name" value="AcylCo_DH/oxidase_C"/>
</dbReference>
<dbReference type="GO" id="GO:0050660">
    <property type="term" value="F:flavin adenine dinucleotide binding"/>
    <property type="evidence" value="ECO:0007669"/>
    <property type="project" value="InterPro"/>
</dbReference>
<dbReference type="NCBIfam" id="NF007000">
    <property type="entry name" value="PRK09463.1"/>
    <property type="match status" value="1"/>
</dbReference>
<evidence type="ECO:0000256" key="2">
    <source>
        <dbReference type="ARBA" id="ARBA00005005"/>
    </source>
</evidence>
<protein>
    <recommendedName>
        <fullName evidence="6">Acyl-coenzyme A dehydrogenase</fullName>
        <ecNumber evidence="4">1.3.8.7</ecNumber>
        <ecNumber evidence="5">1.3.8.8</ecNumber>
    </recommendedName>
</protein>
<evidence type="ECO:0000256" key="3">
    <source>
        <dbReference type="ARBA" id="ARBA00009347"/>
    </source>
</evidence>
<evidence type="ECO:0000256" key="8">
    <source>
        <dbReference type="ARBA" id="ARBA00022827"/>
    </source>
</evidence>
<dbReference type="SUPFAM" id="SSF56645">
    <property type="entry name" value="Acyl-CoA dehydrogenase NM domain-like"/>
    <property type="match status" value="1"/>
</dbReference>
<dbReference type="GO" id="GO:0033539">
    <property type="term" value="P:fatty acid beta-oxidation using acyl-CoA dehydrogenase"/>
    <property type="evidence" value="ECO:0007669"/>
    <property type="project" value="InterPro"/>
</dbReference>
<organism evidence="15">
    <name type="scientific">Corethron hystrix</name>
    <dbReference type="NCBI Taxonomy" id="216773"/>
    <lineage>
        <taxon>Eukaryota</taxon>
        <taxon>Sar</taxon>
        <taxon>Stramenopiles</taxon>
        <taxon>Ochrophyta</taxon>
        <taxon>Bacillariophyta</taxon>
        <taxon>Coscinodiscophyceae</taxon>
        <taxon>Corethrophycidae</taxon>
        <taxon>Corethrales</taxon>
        <taxon>Corethraceae</taxon>
        <taxon>Corethron</taxon>
    </lineage>
</organism>
<comment type="cofactor">
    <cofactor evidence="1">
        <name>FAD</name>
        <dbReference type="ChEBI" id="CHEBI:57692"/>
    </cofactor>
</comment>
<comment type="similarity">
    <text evidence="3">Belongs to the acyl-CoA dehydrogenase family.</text>
</comment>
<dbReference type="UniPathway" id="UPA00659"/>
<dbReference type="EC" id="1.3.8.7" evidence="4"/>
<evidence type="ECO:0000256" key="1">
    <source>
        <dbReference type="ARBA" id="ARBA00001974"/>
    </source>
</evidence>
<evidence type="ECO:0000256" key="10">
    <source>
        <dbReference type="ARBA" id="ARBA00047882"/>
    </source>
</evidence>
<comment type="catalytic activity">
    <reaction evidence="11">
        <text>a long-chain 2,3-saturated fatty acyl-CoA + oxidized [electron-transfer flavoprotein] + H(+) = a long-chain (2E)-enoyl-CoA + reduced [electron-transfer flavoprotein]</text>
        <dbReference type="Rhea" id="RHEA:17721"/>
        <dbReference type="Rhea" id="RHEA-COMP:10685"/>
        <dbReference type="Rhea" id="RHEA-COMP:10686"/>
        <dbReference type="ChEBI" id="CHEBI:15378"/>
        <dbReference type="ChEBI" id="CHEBI:57692"/>
        <dbReference type="ChEBI" id="CHEBI:58307"/>
        <dbReference type="ChEBI" id="CHEBI:83721"/>
        <dbReference type="ChEBI" id="CHEBI:83727"/>
        <dbReference type="EC" id="1.3.8.8"/>
    </reaction>
</comment>
<dbReference type="Pfam" id="PF02771">
    <property type="entry name" value="Acyl-CoA_dh_N"/>
    <property type="match status" value="1"/>
</dbReference>
<dbReference type="InterPro" id="IPR013786">
    <property type="entry name" value="AcylCoA_DH/ox_N"/>
</dbReference>
<keyword evidence="8" id="KW-0274">FAD</keyword>
<dbReference type="Gene3D" id="1.20.140.10">
    <property type="entry name" value="Butyryl-CoA Dehydrogenase, subunit A, domain 3"/>
    <property type="match status" value="1"/>
</dbReference>
<evidence type="ECO:0000256" key="7">
    <source>
        <dbReference type="ARBA" id="ARBA00022630"/>
    </source>
</evidence>
<dbReference type="PANTHER" id="PTHR48083:SF2">
    <property type="entry name" value="MEDIUM-CHAIN SPECIFIC ACYL-COA DEHYDROGENASE, MITOCHONDRIAL"/>
    <property type="match status" value="1"/>
</dbReference>
<dbReference type="InterPro" id="IPR009100">
    <property type="entry name" value="AcylCoA_DH/oxidase_NM_dom_sf"/>
</dbReference>
<evidence type="ECO:0000256" key="5">
    <source>
        <dbReference type="ARBA" id="ARBA00012040"/>
    </source>
</evidence>
<evidence type="ECO:0000313" key="15">
    <source>
        <dbReference type="EMBL" id="CAD8896045.1"/>
    </source>
</evidence>
<sequence>MSTSSSTLLLRRCVNSSAMKARIGEAPRVRSLLCSQNHRQLDQKRSFLTKMIYRASQNVMPNISQTEQVALHCGTIGFDREIFTGSPSLAGLVEKYSPVLTAEESRFLDVEVSHLCSLINDHDVVTQKDFTREAWDYMRDAGFFAMKIPKEWGGKGFSTHAVSQVLCKLATHCFDANATVAVPNSLGPGELLARYGTPEQQEYFLPRLADGTLIPCFGLTGPHSGSDATSLIGSNGVVEERDGVLGVNATFKKRYITLAPVAGVVGIGFDLKDPHNLLEGDGEEGFTVALLERGHPGLRMGPRHLPLNNAFMNGTVEGENVWIPMDSILGGRGRCGFGWHMFVECLAEGRGVSLPAGSLGAARVVTSAVGAYARARKQFRVPIAEFGGIQEAMALSASDGLMVVASTDLMNAIVDNHEAPMVISSIMKQNCTERGRRIVERGMDVAAGSAICRGDKNYMAQGYMSIPVAITVEGANIMTRSFQIIGQGLTRCHPHMVELINSLSSNEPDAVQIFGKQLRAVIGHGATNFFHSITRGTAGSFSTALRSKTAYKDGDKLLEHHENQLLRLSANFAVTADLCFTLGGRLKFEEYLLGRLADAMGSIFLGYSVLHHYSRKRGTIEGLEAVTEHAMLRLEHEAQQALKETADNFPGSLGGVAGIVMKAACFPLGSFTRNYPLPRDELTREVSRLVTTPSEIRDMFQENLYMAPEGEQHQIAELVRALPVCVEADKITSAIRREKRQPTQAEDDVLAHADALRDALIQVDVYDYATSAEAEDGYVRPALAGTVDRLEAMERKSFSEATA</sequence>
<name>A0A7S1FZ41_9STRA</name>
<reference evidence="15" key="1">
    <citation type="submission" date="2021-01" db="EMBL/GenBank/DDBJ databases">
        <authorList>
            <person name="Corre E."/>
            <person name="Pelletier E."/>
            <person name="Niang G."/>
            <person name="Scheremetjew M."/>
            <person name="Finn R."/>
            <person name="Kale V."/>
            <person name="Holt S."/>
            <person name="Cochrane G."/>
            <person name="Meng A."/>
            <person name="Brown T."/>
            <person name="Cohen L."/>
        </authorList>
    </citation>
    <scope>NUCLEOTIDE SEQUENCE</scope>
    <source>
        <strain evidence="15">308</strain>
    </source>
</reference>
<dbReference type="InterPro" id="IPR037069">
    <property type="entry name" value="AcylCoA_DH/ox_N_sf"/>
</dbReference>
<keyword evidence="9" id="KW-0560">Oxidoreductase</keyword>
<feature type="domain" description="Acyl-CoA dehydrogenase C-terminal bacterial-type" evidence="14">
    <location>
        <begin position="490"/>
        <end position="761"/>
    </location>
</feature>
<dbReference type="InterPro" id="IPR046373">
    <property type="entry name" value="Acyl-CoA_Oxase/DH_mid-dom_sf"/>
</dbReference>
<dbReference type="EC" id="1.3.8.8" evidence="5"/>
<comment type="catalytic activity">
    <reaction evidence="10">
        <text>a medium-chain 2,3-saturated fatty acyl-CoA + oxidized [electron-transfer flavoprotein] + H(+) = a medium-chain (2E)-enoyl-CoA + reduced [electron-transfer flavoprotein]</text>
        <dbReference type="Rhea" id="RHEA:14477"/>
        <dbReference type="Rhea" id="RHEA-COMP:10685"/>
        <dbReference type="Rhea" id="RHEA-COMP:10686"/>
        <dbReference type="ChEBI" id="CHEBI:15378"/>
        <dbReference type="ChEBI" id="CHEBI:57692"/>
        <dbReference type="ChEBI" id="CHEBI:58307"/>
        <dbReference type="ChEBI" id="CHEBI:83723"/>
        <dbReference type="ChEBI" id="CHEBI:83726"/>
        <dbReference type="EC" id="1.3.8.7"/>
    </reaction>
</comment>
<evidence type="ECO:0000259" key="12">
    <source>
        <dbReference type="Pfam" id="PF00441"/>
    </source>
</evidence>
<dbReference type="GO" id="GO:0051793">
    <property type="term" value="P:medium-chain fatty acid catabolic process"/>
    <property type="evidence" value="ECO:0007669"/>
    <property type="project" value="TreeGrafter"/>
</dbReference>
<evidence type="ECO:0000259" key="14">
    <source>
        <dbReference type="Pfam" id="PF09317"/>
    </source>
</evidence>
<comment type="pathway">
    <text evidence="2">Lipid metabolism; fatty acid beta-oxidation.</text>
</comment>
<evidence type="ECO:0000259" key="13">
    <source>
        <dbReference type="Pfam" id="PF02771"/>
    </source>
</evidence>
<proteinExistence type="inferred from homology"/>
<dbReference type="Pfam" id="PF00441">
    <property type="entry name" value="Acyl-CoA_dh_1"/>
    <property type="match status" value="1"/>
</dbReference>
<feature type="domain" description="Acyl-CoA dehydrogenase/oxidase N-terminal" evidence="13">
    <location>
        <begin position="122"/>
        <end position="211"/>
    </location>
</feature>
<evidence type="ECO:0000256" key="9">
    <source>
        <dbReference type="ARBA" id="ARBA00023002"/>
    </source>
</evidence>
<dbReference type="Gene3D" id="2.40.110.10">
    <property type="entry name" value="Butyryl-CoA Dehydrogenase, subunit A, domain 2"/>
    <property type="match status" value="1"/>
</dbReference>
<evidence type="ECO:0000256" key="4">
    <source>
        <dbReference type="ARBA" id="ARBA00012033"/>
    </source>
</evidence>
<dbReference type="InterPro" id="IPR036250">
    <property type="entry name" value="AcylCo_DH-like_C"/>
</dbReference>
<keyword evidence="7" id="KW-0285">Flavoprotein</keyword>
<dbReference type="GO" id="GO:0070991">
    <property type="term" value="F:medium-chain fatty acyl-CoA dehydrogenase activity"/>
    <property type="evidence" value="ECO:0007669"/>
    <property type="project" value="UniProtKB-EC"/>
</dbReference>
<dbReference type="SUPFAM" id="SSF47203">
    <property type="entry name" value="Acyl-CoA dehydrogenase C-terminal domain-like"/>
    <property type="match status" value="1"/>
</dbReference>
<dbReference type="NCBIfam" id="NF009586">
    <property type="entry name" value="PRK13026.1"/>
    <property type="match status" value="1"/>
</dbReference>
<dbReference type="PANTHER" id="PTHR48083">
    <property type="entry name" value="MEDIUM-CHAIN SPECIFIC ACYL-COA DEHYDROGENASE, MITOCHONDRIAL-RELATED"/>
    <property type="match status" value="1"/>
</dbReference>
<gene>
    <name evidence="15" type="ORF">CHYS00102_LOCUS23259</name>
</gene>
<dbReference type="AlphaFoldDB" id="A0A7S1FZ41"/>
<evidence type="ECO:0000256" key="6">
    <source>
        <dbReference type="ARBA" id="ARBA00020144"/>
    </source>
</evidence>
<dbReference type="InterPro" id="IPR050741">
    <property type="entry name" value="Acyl-CoA_dehydrogenase"/>
</dbReference>
<dbReference type="GO" id="GO:0004466">
    <property type="term" value="F:long-chain fatty acyl-CoA dehydrogenase activity"/>
    <property type="evidence" value="ECO:0007669"/>
    <property type="project" value="UniProtKB-EC"/>
</dbReference>
<feature type="domain" description="Acyl-CoA dehydrogenase/oxidase C-terminal" evidence="12">
    <location>
        <begin position="338"/>
        <end position="480"/>
    </location>
</feature>
<evidence type="ECO:0000256" key="11">
    <source>
        <dbReference type="ARBA" id="ARBA00049247"/>
    </source>
</evidence>
<dbReference type="EMBL" id="HBFR01032058">
    <property type="protein sequence ID" value="CAD8896045.1"/>
    <property type="molecule type" value="Transcribed_RNA"/>
</dbReference>
<accession>A0A7S1FZ41</accession>
<dbReference type="InterPro" id="IPR015396">
    <property type="entry name" value="FadE_C"/>
</dbReference>
<dbReference type="GO" id="GO:0005739">
    <property type="term" value="C:mitochondrion"/>
    <property type="evidence" value="ECO:0007669"/>
    <property type="project" value="TreeGrafter"/>
</dbReference>
<dbReference type="Gene3D" id="1.10.540.10">
    <property type="entry name" value="Acyl-CoA dehydrogenase/oxidase, N-terminal domain"/>
    <property type="match status" value="1"/>
</dbReference>